<accession>A0A0W8FG78</accession>
<evidence type="ECO:0000256" key="1">
    <source>
        <dbReference type="SAM" id="MobiDB-lite"/>
    </source>
</evidence>
<comment type="caution">
    <text evidence="2">The sequence shown here is derived from an EMBL/GenBank/DDBJ whole genome shotgun (WGS) entry which is preliminary data.</text>
</comment>
<evidence type="ECO:0000313" key="2">
    <source>
        <dbReference type="EMBL" id="KUG19895.1"/>
    </source>
</evidence>
<name>A0A0W8FG78_9ZZZZ</name>
<reference evidence="2" key="1">
    <citation type="journal article" date="2015" name="Proc. Natl. Acad. Sci. U.S.A.">
        <title>Networks of energetic and metabolic interactions define dynamics in microbial communities.</title>
        <authorList>
            <person name="Embree M."/>
            <person name="Liu J.K."/>
            <person name="Al-Bassam M.M."/>
            <person name="Zengler K."/>
        </authorList>
    </citation>
    <scope>NUCLEOTIDE SEQUENCE</scope>
</reference>
<dbReference type="EMBL" id="LNQE01001248">
    <property type="protein sequence ID" value="KUG19895.1"/>
    <property type="molecule type" value="Genomic_DNA"/>
</dbReference>
<gene>
    <name evidence="2" type="ORF">ASZ90_010397</name>
</gene>
<dbReference type="AlphaFoldDB" id="A0A0W8FG78"/>
<feature type="region of interest" description="Disordered" evidence="1">
    <location>
        <begin position="1"/>
        <end position="26"/>
    </location>
</feature>
<proteinExistence type="predicted"/>
<protein>
    <submittedName>
        <fullName evidence="2">Uncharacterized protein</fullName>
    </submittedName>
</protein>
<organism evidence="2">
    <name type="scientific">hydrocarbon metagenome</name>
    <dbReference type="NCBI Taxonomy" id="938273"/>
    <lineage>
        <taxon>unclassified sequences</taxon>
        <taxon>metagenomes</taxon>
        <taxon>ecological metagenomes</taxon>
    </lineage>
</organism>
<sequence>MITATTSEAKDFPHYQVQPASRENPRVVSAEDVEVFERNNPALRGIGAIMLEHGIWVLAEGSHAGGGEA</sequence>